<keyword evidence="2" id="KW-1185">Reference proteome</keyword>
<comment type="caution">
    <text evidence="1">The sequence shown here is derived from an EMBL/GenBank/DDBJ whole genome shotgun (WGS) entry which is preliminary data.</text>
</comment>
<proteinExistence type="predicted"/>
<dbReference type="AlphaFoldDB" id="A0A819VGR8"/>
<dbReference type="Proteomes" id="UP000663866">
    <property type="component" value="Unassembled WGS sequence"/>
</dbReference>
<gene>
    <name evidence="1" type="ORF">OVN521_LOCUS21294</name>
</gene>
<accession>A0A819VGR8</accession>
<reference evidence="1" key="1">
    <citation type="submission" date="2021-02" db="EMBL/GenBank/DDBJ databases">
        <authorList>
            <person name="Nowell W R."/>
        </authorList>
    </citation>
    <scope>NUCLEOTIDE SEQUENCE</scope>
</reference>
<dbReference type="EMBL" id="CAJOBG010004395">
    <property type="protein sequence ID" value="CAF4108584.1"/>
    <property type="molecule type" value="Genomic_DNA"/>
</dbReference>
<name>A0A819VGR8_9BILA</name>
<organism evidence="1 2">
    <name type="scientific">Rotaria magnacalcarata</name>
    <dbReference type="NCBI Taxonomy" id="392030"/>
    <lineage>
        <taxon>Eukaryota</taxon>
        <taxon>Metazoa</taxon>
        <taxon>Spiralia</taxon>
        <taxon>Gnathifera</taxon>
        <taxon>Rotifera</taxon>
        <taxon>Eurotatoria</taxon>
        <taxon>Bdelloidea</taxon>
        <taxon>Philodinida</taxon>
        <taxon>Philodinidae</taxon>
        <taxon>Rotaria</taxon>
    </lineage>
</organism>
<evidence type="ECO:0000313" key="2">
    <source>
        <dbReference type="Proteomes" id="UP000663866"/>
    </source>
</evidence>
<evidence type="ECO:0000313" key="1">
    <source>
        <dbReference type="EMBL" id="CAF4108584.1"/>
    </source>
</evidence>
<sequence>MHIHRHHRSLLNPSFQQQENNGIVQLPIQQPDTTHIYPTTIDYTDENVIYSDIDDDILGNQSNMSSAQVSYDDNKVDIIAVQQLYSRFLLEMREQHILPQLVIQSITTYIVNLLDIIVELIEEQAKRGNMIQQQSASTSISVDDMRSTVNQIEKSIILSTRNEYQFLQSCQKFFNYSPPTQNILSSNQSAKEFSYHVSIKQTIRTILEKDYVLPLLTENVRNQVAITQADPDLMFSFRDGIRGRKTNKQSFMIQLYVDGIGVTNPLGPKKDQHKLTMVYFTLEDMPDTFRSTLQCINLAAICYTKYLDTDEKIRKFYEPIVNDLNDLQCNGLMINKFDTQSIFSFSTIAADNLAAHELAGFQQTFRSGYFCRRCLVTYENRLLPLTDVHFIQRTHLQYNKYLNSLENDLQMKSKFGVVGPSPLNGLQNFDPTSSFPGDLMHDFYEGVCPLIIMAMLKEASSSRLITYNAIQNRTENFVYGNLDKSNKPPAIMVKHLNSDRIVGSAAQKTFEEASGTKQTRMHEIDSKVKILLAQRYGQQLVQSDQSLLRCSKLIHNHIIYKQYAVYVYDLEHVEEIPLFFQILYIFKFNQQWMFIVEFLNTDGFSTKLWSYKLSSYGRLGIVLPNDLKYFHKGLDLYEIDNFHVVNLTSRLTKKN</sequence>
<protein>
    <submittedName>
        <fullName evidence="1">Uncharacterized protein</fullName>
    </submittedName>
</protein>